<gene>
    <name evidence="2" type="ORF">WS72_20185</name>
</gene>
<evidence type="ECO:0000313" key="2">
    <source>
        <dbReference type="EMBL" id="KWZ37315.1"/>
    </source>
</evidence>
<dbReference type="InterPro" id="IPR047914">
    <property type="entry name" value="TagK-like_C"/>
</dbReference>
<evidence type="ECO:0000256" key="1">
    <source>
        <dbReference type="SAM" id="MobiDB-lite"/>
    </source>
</evidence>
<evidence type="ECO:0000313" key="3">
    <source>
        <dbReference type="Proteomes" id="UP000070255"/>
    </source>
</evidence>
<evidence type="ECO:0008006" key="4">
    <source>
        <dbReference type="Google" id="ProtNLM"/>
    </source>
</evidence>
<protein>
    <recommendedName>
        <fullName evidence="4">TagK domain-containing protein</fullName>
    </recommendedName>
</protein>
<proteinExistence type="predicted"/>
<feature type="compositionally biased region" description="Basic and acidic residues" evidence="1">
    <location>
        <begin position="9"/>
        <end position="22"/>
    </location>
</feature>
<dbReference type="EMBL" id="LNJQ01000004">
    <property type="protein sequence ID" value="KWZ37315.1"/>
    <property type="molecule type" value="Genomic_DNA"/>
</dbReference>
<feature type="region of interest" description="Disordered" evidence="1">
    <location>
        <begin position="1"/>
        <end position="22"/>
    </location>
</feature>
<name>A0ABR5T262_9BURK</name>
<sequence length="355" mass="38470">MSKNGSPLESDRSRHAFAHHEESDISTPLVTLARHDGRDVSPLQQHAIGAAGCAYFVQTNRFAAPDACIGILNDSIVFAADPDGSLRMENHCAQVDCRVNGEAVASGAGRHLEHGDVIAVAAAELTIQGGARSSEQPASQPPPVDLIALGNALPRSEPAHFADLAELANLPVAPHPYNRASAGGAAPLVILDEEALSDPAPPALDSTDIDPLAHLLAEYRHALIHHERSYAHELKSIERPHIAAPVPDDPFLDAPGRYRQGSLLGDLLGNRQNIDYVLDEMNPFRAEELFAEEERHDVLLLLAPLRRKKAHFPQAALLARHEHHLMSVDSHFPTLTAETDIQQEEPHDESIRISA</sequence>
<dbReference type="Proteomes" id="UP000070255">
    <property type="component" value="Unassembled WGS sequence"/>
</dbReference>
<comment type="caution">
    <text evidence="2">The sequence shown here is derived from an EMBL/GenBank/DDBJ whole genome shotgun (WGS) entry which is preliminary data.</text>
</comment>
<dbReference type="RefSeq" id="WP_060822545.1">
    <property type="nucleotide sequence ID" value="NZ_LNJQ01000004.1"/>
</dbReference>
<reference evidence="2 3" key="1">
    <citation type="submission" date="2015-11" db="EMBL/GenBank/DDBJ databases">
        <authorList>
            <person name="Sahl J."/>
            <person name="Wagner D."/>
            <person name="Keim P."/>
        </authorList>
    </citation>
    <scope>NUCLEOTIDE SEQUENCE [LARGE SCALE GENOMIC DNA]</scope>
    <source>
        <strain evidence="2 3">BDU18</strain>
    </source>
</reference>
<keyword evidence="3" id="KW-1185">Reference proteome</keyword>
<dbReference type="NCBIfam" id="NF033419">
    <property type="entry name" value="T6SS_TagK_dom"/>
    <property type="match status" value="1"/>
</dbReference>
<accession>A0ABR5T262</accession>
<organism evidence="2 3">
    <name type="scientific">Burkholderia savannae</name>
    <dbReference type="NCBI Taxonomy" id="1637837"/>
    <lineage>
        <taxon>Bacteria</taxon>
        <taxon>Pseudomonadati</taxon>
        <taxon>Pseudomonadota</taxon>
        <taxon>Betaproteobacteria</taxon>
        <taxon>Burkholderiales</taxon>
        <taxon>Burkholderiaceae</taxon>
        <taxon>Burkholderia</taxon>
        <taxon>pseudomallei group</taxon>
    </lineage>
</organism>